<dbReference type="OrthoDB" id="408631at2759"/>
<dbReference type="InterPro" id="IPR051093">
    <property type="entry name" value="Neuroligin/BSAL"/>
</dbReference>
<keyword evidence="2 3" id="KW-0378">Hydrolase</keyword>
<comment type="caution">
    <text evidence="4">The sequence shown here is derived from an EMBL/GenBank/DDBJ whole genome shotgun (WGS) entry which is preliminary data.</text>
</comment>
<proteinExistence type="inferred from homology"/>
<gene>
    <name evidence="4" type="ORF">OFUS_LOCUS15402</name>
</gene>
<dbReference type="EMBL" id="CAIIXF020000007">
    <property type="protein sequence ID" value="CAH1790154.1"/>
    <property type="molecule type" value="Genomic_DNA"/>
</dbReference>
<accession>A0A8J1TSP8</accession>
<keyword evidence="5" id="KW-1185">Reference proteome</keyword>
<reference evidence="4" key="1">
    <citation type="submission" date="2022-03" db="EMBL/GenBank/DDBJ databases">
        <authorList>
            <person name="Martin C."/>
        </authorList>
    </citation>
    <scope>NUCLEOTIDE SEQUENCE</scope>
</reference>
<feature type="chain" id="PRO_5042621068" description="Carboxylic ester hydrolase" evidence="3">
    <location>
        <begin position="17"/>
        <end position="531"/>
    </location>
</feature>
<dbReference type="Pfam" id="PF00135">
    <property type="entry name" value="COesterase"/>
    <property type="match status" value="1"/>
</dbReference>
<sequence length="531" mass="59384">MFTIVLLFCLTYGIQGQPNPVIDIAEFTSVRGVTEYVPNTAKPIYAFRGIPYAAPPVGDLRFRAPQTAELWIGELDGTAHGPICPQTRIDIMSEDCLLLNIWTPTLEVNQNLSTLVWIHGGSFQWGSGNSRSGTELASFEDVIVVTINYRLAVMGFFTTGDANAPGNVGLMDAQMAIQWLRTHIGRFGGDPDSITIFGESAGGMAVSALVLSPSSQGLFKRAISQSGTLTAPNRANPWTTAASQSRTIAEILGCAWTSTEAVVECMRGLDWEDIEYHGTGIQPYPAIDGTWLPDWPFNMYNMGEFNRIDYLLGYNRDEGYFFIFGADPNRENIRELFRAYIARYYNENVDAITEAVLQEYVDFNQTDPDYYVFAYSNLIGECSYNGPSNDVARKTAALYPNVYMYHFNHRPGWSSNSDWVTATHGDEIPFVFGAPFSASGGSYTEQGRALSRQMMSYWANFAKTGNPNGAGLPTWPRVTCQNIDYMELVYNPRAEQNYVPNRMRVWMETVPALDTYRAQFYRGFPWSCPSQ</sequence>
<dbReference type="FunFam" id="3.40.50.1820:FF:000128">
    <property type="entry name" value="Carboxylic ester hydrolase"/>
    <property type="match status" value="1"/>
</dbReference>
<evidence type="ECO:0000256" key="3">
    <source>
        <dbReference type="RuleBase" id="RU361235"/>
    </source>
</evidence>
<comment type="similarity">
    <text evidence="1 3">Belongs to the type-B carboxylesterase/lipase family.</text>
</comment>
<dbReference type="SUPFAM" id="SSF53474">
    <property type="entry name" value="alpha/beta-Hydrolases"/>
    <property type="match status" value="1"/>
</dbReference>
<organism evidence="4 5">
    <name type="scientific">Owenia fusiformis</name>
    <name type="common">Polychaete worm</name>
    <dbReference type="NCBI Taxonomy" id="6347"/>
    <lineage>
        <taxon>Eukaryota</taxon>
        <taxon>Metazoa</taxon>
        <taxon>Spiralia</taxon>
        <taxon>Lophotrochozoa</taxon>
        <taxon>Annelida</taxon>
        <taxon>Polychaeta</taxon>
        <taxon>Sedentaria</taxon>
        <taxon>Canalipalpata</taxon>
        <taxon>Sabellida</taxon>
        <taxon>Oweniida</taxon>
        <taxon>Oweniidae</taxon>
        <taxon>Owenia</taxon>
    </lineage>
</organism>
<evidence type="ECO:0000313" key="5">
    <source>
        <dbReference type="Proteomes" id="UP000749559"/>
    </source>
</evidence>
<dbReference type="PROSITE" id="PS00122">
    <property type="entry name" value="CARBOXYLESTERASE_B_1"/>
    <property type="match status" value="1"/>
</dbReference>
<evidence type="ECO:0000313" key="4">
    <source>
        <dbReference type="EMBL" id="CAH1790154.1"/>
    </source>
</evidence>
<dbReference type="GO" id="GO:0016787">
    <property type="term" value="F:hydrolase activity"/>
    <property type="evidence" value="ECO:0007669"/>
    <property type="project" value="UniProtKB-KW"/>
</dbReference>
<dbReference type="EC" id="3.1.1.-" evidence="3"/>
<evidence type="ECO:0000256" key="2">
    <source>
        <dbReference type="ARBA" id="ARBA00022801"/>
    </source>
</evidence>
<name>A0A8J1TSP8_OWEFU</name>
<dbReference type="InterPro" id="IPR002018">
    <property type="entry name" value="CarbesteraseB"/>
</dbReference>
<protein>
    <recommendedName>
        <fullName evidence="3">Carboxylic ester hydrolase</fullName>
        <ecNumber evidence="3">3.1.1.-</ecNumber>
    </recommendedName>
</protein>
<dbReference type="Gene3D" id="3.40.50.1820">
    <property type="entry name" value="alpha/beta hydrolase"/>
    <property type="match status" value="1"/>
</dbReference>
<dbReference type="Proteomes" id="UP000749559">
    <property type="component" value="Unassembled WGS sequence"/>
</dbReference>
<evidence type="ECO:0000256" key="1">
    <source>
        <dbReference type="ARBA" id="ARBA00005964"/>
    </source>
</evidence>
<dbReference type="InterPro" id="IPR019826">
    <property type="entry name" value="Carboxylesterase_B_AS"/>
</dbReference>
<keyword evidence="3" id="KW-0732">Signal</keyword>
<dbReference type="InterPro" id="IPR029058">
    <property type="entry name" value="AB_hydrolase_fold"/>
</dbReference>
<feature type="signal peptide" evidence="3">
    <location>
        <begin position="1"/>
        <end position="16"/>
    </location>
</feature>
<dbReference type="AlphaFoldDB" id="A0A8J1TSP8"/>
<dbReference type="PANTHER" id="PTHR43903">
    <property type="entry name" value="NEUROLIGIN"/>
    <property type="match status" value="1"/>
</dbReference>